<sequence length="131" mass="15200">MQEFLWRVITIKKLFYLILFFTLILSACNSSSVSIDQTFDIPEKVQNVINTEHQLQLIKKGMNAYIIFQSTETLTLTEFEVIDSILNIKFNSENQENTELKQYIFKMNPGNVKVKVLINGKVTSFDNIIDL</sequence>
<keyword evidence="1" id="KW-0413">Isomerase</keyword>
<name>A0ABU8FA37_9BACI</name>
<dbReference type="EMBL" id="JBAWSY010000031">
    <property type="protein sequence ID" value="MEI4771872.1"/>
    <property type="molecule type" value="Genomic_DNA"/>
</dbReference>
<evidence type="ECO:0000313" key="2">
    <source>
        <dbReference type="Proteomes" id="UP001364890"/>
    </source>
</evidence>
<dbReference type="RefSeq" id="WP_336499420.1">
    <property type="nucleotide sequence ID" value="NZ_JBAWSY010000031.1"/>
</dbReference>
<accession>A0ABU8FA37</accession>
<proteinExistence type="predicted"/>
<protein>
    <submittedName>
        <fullName evidence="1">Peptidylprolyl isomerase</fullName>
    </submittedName>
</protein>
<reference evidence="1 2" key="1">
    <citation type="submission" date="2024-01" db="EMBL/GenBank/DDBJ databases">
        <title>Seven novel Bacillus-like species.</title>
        <authorList>
            <person name="Liu G."/>
        </authorList>
    </citation>
    <scope>NUCLEOTIDE SEQUENCE [LARGE SCALE GENOMIC DNA]</scope>
    <source>
        <strain evidence="1 2">FJAT-51614</strain>
    </source>
</reference>
<gene>
    <name evidence="1" type="ORF">WAX74_19915</name>
</gene>
<dbReference type="Proteomes" id="UP001364890">
    <property type="component" value="Unassembled WGS sequence"/>
</dbReference>
<comment type="caution">
    <text evidence="1">The sequence shown here is derived from an EMBL/GenBank/DDBJ whole genome shotgun (WGS) entry which is preliminary data.</text>
</comment>
<evidence type="ECO:0000313" key="1">
    <source>
        <dbReference type="EMBL" id="MEI4771872.1"/>
    </source>
</evidence>
<dbReference type="PROSITE" id="PS51257">
    <property type="entry name" value="PROKAR_LIPOPROTEIN"/>
    <property type="match status" value="1"/>
</dbReference>
<keyword evidence="2" id="KW-1185">Reference proteome</keyword>
<dbReference type="GO" id="GO:0016853">
    <property type="term" value="F:isomerase activity"/>
    <property type="evidence" value="ECO:0007669"/>
    <property type="project" value="UniProtKB-KW"/>
</dbReference>
<organism evidence="1 2">
    <name type="scientific">Psychrobacillus mangrovi</name>
    <dbReference type="NCBI Taxonomy" id="3117745"/>
    <lineage>
        <taxon>Bacteria</taxon>
        <taxon>Bacillati</taxon>
        <taxon>Bacillota</taxon>
        <taxon>Bacilli</taxon>
        <taxon>Bacillales</taxon>
        <taxon>Bacillaceae</taxon>
        <taxon>Psychrobacillus</taxon>
    </lineage>
</organism>